<feature type="non-terminal residue" evidence="2">
    <location>
        <position position="507"/>
    </location>
</feature>
<sequence>MPRSARTKSQAPSEAHNLAYTPAPPPSLADPLPVTLGELHDLIDHFGMLLTYTVTDDGGLNISWTAGMLRTPTGAVVLTIAGSDTCTDDAINHLKWVSGNTLTLSTVEGVHGVEICIGHIGCQDGDIWEVHTEPIIAVLLPDIQNGLEAIFPLAVASGCLVSEDTDATDPLDVTVSAGVYYHDLHDAHVIAAFDTRTANTLIRCFIDGSGPETWDFTADGAQSEIDVANWNSGTSLIGTSVGKFYKGLFLISEDNVFWIYAQAEHNTIAQAIDASLPTIPAGLTLFPRSVSYVYKHGDTAFEAATSDRWEDVRPVIAASIAAGPITAHANLIGNPAPADDHTQYLHIDGRRALSAPWDAGSFKITAEQLESDVAFPIVPLVIASTTRVPNLNADLLDGNHAAAFLQDLIDDTTPQLGGDLDTNENIISLEKTGTVKANLDILKITNPVNAADMDGTRTSILFRQARVTDTLLDAGRIGFEAADDWTATASTQDADFVLECLEQGVMQ</sequence>
<feature type="region of interest" description="Disordered" evidence="1">
    <location>
        <begin position="1"/>
        <end position="25"/>
    </location>
</feature>
<proteinExistence type="predicted"/>
<dbReference type="EMBL" id="LAZR01011019">
    <property type="protein sequence ID" value="KKM63848.1"/>
    <property type="molecule type" value="Genomic_DNA"/>
</dbReference>
<protein>
    <submittedName>
        <fullName evidence="2">Uncharacterized protein</fullName>
    </submittedName>
</protein>
<accession>A0A0F9J2S4</accession>
<gene>
    <name evidence="2" type="ORF">LCGC14_1507380</name>
</gene>
<evidence type="ECO:0000313" key="2">
    <source>
        <dbReference type="EMBL" id="KKM63848.1"/>
    </source>
</evidence>
<name>A0A0F9J2S4_9ZZZZ</name>
<organism evidence="2">
    <name type="scientific">marine sediment metagenome</name>
    <dbReference type="NCBI Taxonomy" id="412755"/>
    <lineage>
        <taxon>unclassified sequences</taxon>
        <taxon>metagenomes</taxon>
        <taxon>ecological metagenomes</taxon>
    </lineage>
</organism>
<comment type="caution">
    <text evidence="2">The sequence shown here is derived from an EMBL/GenBank/DDBJ whole genome shotgun (WGS) entry which is preliminary data.</text>
</comment>
<reference evidence="2" key="1">
    <citation type="journal article" date="2015" name="Nature">
        <title>Complex archaea that bridge the gap between prokaryotes and eukaryotes.</title>
        <authorList>
            <person name="Spang A."/>
            <person name="Saw J.H."/>
            <person name="Jorgensen S.L."/>
            <person name="Zaremba-Niedzwiedzka K."/>
            <person name="Martijn J."/>
            <person name="Lind A.E."/>
            <person name="van Eijk R."/>
            <person name="Schleper C."/>
            <person name="Guy L."/>
            <person name="Ettema T.J."/>
        </authorList>
    </citation>
    <scope>NUCLEOTIDE SEQUENCE</scope>
</reference>
<dbReference type="AlphaFoldDB" id="A0A0F9J2S4"/>
<evidence type="ECO:0000256" key="1">
    <source>
        <dbReference type="SAM" id="MobiDB-lite"/>
    </source>
</evidence>